<keyword evidence="6" id="KW-0067">ATP-binding</keyword>
<dbReference type="InterPro" id="IPR027417">
    <property type="entry name" value="P-loop_NTPase"/>
</dbReference>
<comment type="subcellular location">
    <subcellularLocation>
        <location evidence="1">Nucleus</location>
    </subcellularLocation>
</comment>
<evidence type="ECO:0000256" key="1">
    <source>
        <dbReference type="ARBA" id="ARBA00004123"/>
    </source>
</evidence>
<accession>A0ABD6EXG1</accession>
<comment type="caution">
    <text evidence="10">The sequence shown here is derived from an EMBL/GenBank/DDBJ whole genome shotgun (WGS) entry which is preliminary data.</text>
</comment>
<dbReference type="SUPFAM" id="SSF52540">
    <property type="entry name" value="P-loop containing nucleoside triphosphate hydrolases"/>
    <property type="match status" value="1"/>
</dbReference>
<keyword evidence="2" id="KW-0547">Nucleotide-binding</keyword>
<evidence type="ECO:0000256" key="7">
    <source>
        <dbReference type="ARBA" id="ARBA00023204"/>
    </source>
</evidence>
<name>A0ABD6EXG1_9BILA</name>
<dbReference type="PANTHER" id="PTHR47961:SF6">
    <property type="entry name" value="DNA-DIRECTED DNA POLYMERASE"/>
    <property type="match status" value="1"/>
</dbReference>
<dbReference type="Gene3D" id="3.40.50.300">
    <property type="entry name" value="P-loop containing nucleotide triphosphate hydrolases"/>
    <property type="match status" value="1"/>
</dbReference>
<keyword evidence="8" id="KW-0539">Nucleus</keyword>
<reference evidence="10 11" key="1">
    <citation type="submission" date="2024-08" db="EMBL/GenBank/DDBJ databases">
        <title>Gnathostoma spinigerum genome.</title>
        <authorList>
            <person name="Gonzalez-Bertolin B."/>
            <person name="Monzon S."/>
            <person name="Zaballos A."/>
            <person name="Jimenez P."/>
            <person name="Dekumyoy P."/>
            <person name="Varona S."/>
            <person name="Cuesta I."/>
            <person name="Sumanam S."/>
            <person name="Adisakwattana P."/>
            <person name="Gasser R.B."/>
            <person name="Hernandez-Gonzalez A."/>
            <person name="Young N.D."/>
            <person name="Perteguer M.J."/>
        </authorList>
    </citation>
    <scope>NUCLEOTIDE SEQUENCE [LARGE SCALE GENOMIC DNA]</scope>
    <source>
        <strain evidence="10">AL3</strain>
        <tissue evidence="10">Liver</tissue>
    </source>
</reference>
<dbReference type="InterPro" id="IPR011545">
    <property type="entry name" value="DEAD/DEAH_box_helicase_dom"/>
</dbReference>
<evidence type="ECO:0000259" key="9">
    <source>
        <dbReference type="PROSITE" id="PS51192"/>
    </source>
</evidence>
<dbReference type="PROSITE" id="PS51192">
    <property type="entry name" value="HELICASE_ATP_BIND_1"/>
    <property type="match status" value="1"/>
</dbReference>
<dbReference type="GO" id="GO:0006281">
    <property type="term" value="P:DNA repair"/>
    <property type="evidence" value="ECO:0007669"/>
    <property type="project" value="UniProtKB-KW"/>
</dbReference>
<dbReference type="GO" id="GO:0005634">
    <property type="term" value="C:nucleus"/>
    <property type="evidence" value="ECO:0007669"/>
    <property type="project" value="UniProtKB-SubCell"/>
</dbReference>
<evidence type="ECO:0000313" key="11">
    <source>
        <dbReference type="Proteomes" id="UP001608902"/>
    </source>
</evidence>
<evidence type="ECO:0000256" key="8">
    <source>
        <dbReference type="ARBA" id="ARBA00023242"/>
    </source>
</evidence>
<dbReference type="AlphaFoldDB" id="A0ABD6EXG1"/>
<dbReference type="GO" id="GO:0005524">
    <property type="term" value="F:ATP binding"/>
    <property type="evidence" value="ECO:0007669"/>
    <property type="project" value="UniProtKB-KW"/>
</dbReference>
<sequence length="250" mass="28151">MPPFPDWVPRAVVDGYAEDGIVSLFAWQAHILSDPSLIRPNFHNLLYTAPTSAGKSLVADILALHTVLSTQKKAIFILPYVSMGREKFTRLQKIWRKVDLRVRSYVGVNTSPLDSWDAVVSTIEKANSLINKLIEEEDITKLGVVIIDEFHMVFDSNRGHLIENIVAKLNLIASRSDERLQLIAMSATIENILELSSWLNAHQYTSTFRPVSLKETILIGAEICDIHSLRPLRHLPPSYIYPDDSSHLIG</sequence>
<dbReference type="InterPro" id="IPR014001">
    <property type="entry name" value="Helicase_ATP-bd"/>
</dbReference>
<dbReference type="GO" id="GO:0016787">
    <property type="term" value="F:hydrolase activity"/>
    <property type="evidence" value="ECO:0007669"/>
    <property type="project" value="UniProtKB-KW"/>
</dbReference>
<dbReference type="Pfam" id="PF00270">
    <property type="entry name" value="DEAD"/>
    <property type="match status" value="1"/>
</dbReference>
<feature type="domain" description="Helicase ATP-binding" evidence="9">
    <location>
        <begin position="36"/>
        <end position="207"/>
    </location>
</feature>
<keyword evidence="11" id="KW-1185">Reference proteome</keyword>
<dbReference type="FunFam" id="3.40.50.300:FF:000813">
    <property type="entry name" value="helicase POLQ-like isoform X1"/>
    <property type="match status" value="1"/>
</dbReference>
<protein>
    <recommendedName>
        <fullName evidence="9">Helicase ATP-binding domain-containing protein</fullName>
    </recommendedName>
</protein>
<dbReference type="GO" id="GO:0004386">
    <property type="term" value="F:helicase activity"/>
    <property type="evidence" value="ECO:0007669"/>
    <property type="project" value="UniProtKB-KW"/>
</dbReference>
<organism evidence="10 11">
    <name type="scientific">Gnathostoma spinigerum</name>
    <dbReference type="NCBI Taxonomy" id="75299"/>
    <lineage>
        <taxon>Eukaryota</taxon>
        <taxon>Metazoa</taxon>
        <taxon>Ecdysozoa</taxon>
        <taxon>Nematoda</taxon>
        <taxon>Chromadorea</taxon>
        <taxon>Rhabditida</taxon>
        <taxon>Spirurina</taxon>
        <taxon>Gnathostomatomorpha</taxon>
        <taxon>Gnathostomatoidea</taxon>
        <taxon>Gnathostomatidae</taxon>
        <taxon>Gnathostoma</taxon>
    </lineage>
</organism>
<dbReference type="PANTHER" id="PTHR47961">
    <property type="entry name" value="DNA POLYMERASE THETA, PUTATIVE (AFU_ORTHOLOGUE AFUA_1G05260)-RELATED"/>
    <property type="match status" value="1"/>
</dbReference>
<evidence type="ECO:0000313" key="10">
    <source>
        <dbReference type="EMBL" id="MFH4984145.1"/>
    </source>
</evidence>
<evidence type="ECO:0000256" key="3">
    <source>
        <dbReference type="ARBA" id="ARBA00022763"/>
    </source>
</evidence>
<gene>
    <name evidence="10" type="ORF">AB6A40_010854</name>
</gene>
<dbReference type="SMART" id="SM00487">
    <property type="entry name" value="DEXDc"/>
    <property type="match status" value="1"/>
</dbReference>
<evidence type="ECO:0000256" key="4">
    <source>
        <dbReference type="ARBA" id="ARBA00022801"/>
    </source>
</evidence>
<evidence type="ECO:0000256" key="5">
    <source>
        <dbReference type="ARBA" id="ARBA00022806"/>
    </source>
</evidence>
<dbReference type="Proteomes" id="UP001608902">
    <property type="component" value="Unassembled WGS sequence"/>
</dbReference>
<evidence type="ECO:0000256" key="6">
    <source>
        <dbReference type="ARBA" id="ARBA00022840"/>
    </source>
</evidence>
<keyword evidence="3" id="KW-0227">DNA damage</keyword>
<dbReference type="EMBL" id="JBGFUD010015502">
    <property type="protein sequence ID" value="MFH4984145.1"/>
    <property type="molecule type" value="Genomic_DNA"/>
</dbReference>
<keyword evidence="5" id="KW-0347">Helicase</keyword>
<keyword evidence="7" id="KW-0234">DNA repair</keyword>
<dbReference type="InterPro" id="IPR050474">
    <property type="entry name" value="Hel308_SKI2-like"/>
</dbReference>
<dbReference type="CDD" id="cd18026">
    <property type="entry name" value="DEXHc_POLQ-like"/>
    <property type="match status" value="1"/>
</dbReference>
<proteinExistence type="predicted"/>
<keyword evidence="4" id="KW-0378">Hydrolase</keyword>
<evidence type="ECO:0000256" key="2">
    <source>
        <dbReference type="ARBA" id="ARBA00022741"/>
    </source>
</evidence>